<dbReference type="Proteomes" id="UP001549921">
    <property type="component" value="Unassembled WGS sequence"/>
</dbReference>
<evidence type="ECO:0000259" key="1">
    <source>
        <dbReference type="Pfam" id="PF13843"/>
    </source>
</evidence>
<dbReference type="InterPro" id="IPR029526">
    <property type="entry name" value="PGBD"/>
</dbReference>
<organism evidence="2 3">
    <name type="scientific">Loxostege sticticalis</name>
    <name type="common">Beet webworm moth</name>
    <dbReference type="NCBI Taxonomy" id="481309"/>
    <lineage>
        <taxon>Eukaryota</taxon>
        <taxon>Metazoa</taxon>
        <taxon>Ecdysozoa</taxon>
        <taxon>Arthropoda</taxon>
        <taxon>Hexapoda</taxon>
        <taxon>Insecta</taxon>
        <taxon>Pterygota</taxon>
        <taxon>Neoptera</taxon>
        <taxon>Endopterygota</taxon>
        <taxon>Lepidoptera</taxon>
        <taxon>Glossata</taxon>
        <taxon>Ditrysia</taxon>
        <taxon>Pyraloidea</taxon>
        <taxon>Crambidae</taxon>
        <taxon>Pyraustinae</taxon>
        <taxon>Loxostege</taxon>
    </lineage>
</organism>
<dbReference type="PANTHER" id="PTHR47055:SF3">
    <property type="entry name" value="PHORBOL-ESTER_DAG-TYPE DOMAIN-CONTAINING PROTEIN"/>
    <property type="match status" value="1"/>
</dbReference>
<dbReference type="AlphaFoldDB" id="A0ABD0T226"/>
<proteinExistence type="predicted"/>
<reference evidence="2 3" key="1">
    <citation type="submission" date="2024-06" db="EMBL/GenBank/DDBJ databases">
        <title>A chromosome-level genome assembly of beet webworm, Loxostege sticticalis.</title>
        <authorList>
            <person name="Zhang Y."/>
        </authorList>
    </citation>
    <scope>NUCLEOTIDE SEQUENCE [LARGE SCALE GENOMIC DNA]</scope>
    <source>
        <strain evidence="2">AQ028</strain>
        <tissue evidence="2">Male pupae</tissue>
    </source>
</reference>
<evidence type="ECO:0000313" key="2">
    <source>
        <dbReference type="EMBL" id="KAL0831980.1"/>
    </source>
</evidence>
<accession>A0ABD0T226</accession>
<comment type="caution">
    <text evidence="2">The sequence shown here is derived from an EMBL/GenBank/DDBJ whole genome shotgun (WGS) entry which is preliminary data.</text>
</comment>
<dbReference type="EMBL" id="JBEDNZ010000011">
    <property type="protein sequence ID" value="KAL0831980.1"/>
    <property type="molecule type" value="Genomic_DNA"/>
</dbReference>
<name>A0ABD0T226_LOXSC</name>
<evidence type="ECO:0000313" key="3">
    <source>
        <dbReference type="Proteomes" id="UP001549921"/>
    </source>
</evidence>
<dbReference type="Pfam" id="PF13843">
    <property type="entry name" value="DDE_Tnp_1_7"/>
    <property type="match status" value="1"/>
</dbReference>
<protein>
    <recommendedName>
        <fullName evidence="1">PiggyBac transposable element-derived protein domain-containing protein</fullName>
    </recommendedName>
</protein>
<dbReference type="PANTHER" id="PTHR47055">
    <property type="entry name" value="DDE_TNP_1_7 DOMAIN-CONTAINING PROTEIN"/>
    <property type="match status" value="1"/>
</dbReference>
<feature type="domain" description="PiggyBac transposable element-derived protein" evidence="1">
    <location>
        <begin position="35"/>
        <end position="273"/>
    </location>
</feature>
<dbReference type="InterPro" id="IPR052638">
    <property type="entry name" value="PiggyBac_TE-derived"/>
</dbReference>
<sequence length="367" mass="42512">MPSTSATDSVCVVVPTVSKNQNYKWRNRLFIGKKENYSIDEAMVPYYGGHSCKQFIRGKPIRWGYKLWVGATRLGYVLWFDPYQGHAGAIPPAYKQFGLGWSVIMRFADVLQSQHPNLPFHLFFDNFFSSIPLFHELSNRGLKGTGTIRENRTSKCPLPSNSEFKKTERGTFQSKSSSTENILVCKWNDNSVVTVASNVDTVEPVHKAKRFSQQTKKYVQIDQPAIIKKYNENMGGVDRSDQNIGLYRTSMRGKKWYFPLIAHCLDMSVHNAWQLYKHDKGEYDHLSFRRAIARSLLETYKSDGKRGPSRTPSSHRETSRYDKIDHLIEYKESQLRCRLCKKKTNFICKKCDVHLHAKHCFITYHTN</sequence>
<gene>
    <name evidence="2" type="ORF">ABMA28_001480</name>
</gene>